<feature type="domain" description="XdhC- CoxI" evidence="1">
    <location>
        <begin position="18"/>
        <end position="63"/>
    </location>
</feature>
<dbReference type="AlphaFoldDB" id="A0A367LY89"/>
<proteinExistence type="predicted"/>
<evidence type="ECO:0000313" key="2">
    <source>
        <dbReference type="EMBL" id="RCI70165.1"/>
    </source>
</evidence>
<feature type="non-terminal residue" evidence="2">
    <location>
        <position position="70"/>
    </location>
</feature>
<protein>
    <submittedName>
        <fullName evidence="2">XdhC family protein</fullName>
    </submittedName>
</protein>
<sequence>MQHLDLQVVRKALKWSVGGERVWFCTVLTTYGSAPRAPGSLLAVNASGEWIGSLSGGCVEDDFLLSLIHI</sequence>
<dbReference type="Proteomes" id="UP000253594">
    <property type="component" value="Unassembled WGS sequence"/>
</dbReference>
<dbReference type="InterPro" id="IPR052698">
    <property type="entry name" value="MoCofactor_Util/Proc"/>
</dbReference>
<dbReference type="Pfam" id="PF02625">
    <property type="entry name" value="XdhC_CoxI"/>
    <property type="match status" value="1"/>
</dbReference>
<dbReference type="PANTHER" id="PTHR30388">
    <property type="entry name" value="ALDEHYDE OXIDOREDUCTASE MOLYBDENUM COFACTOR ASSEMBLY PROTEIN"/>
    <property type="match status" value="1"/>
</dbReference>
<evidence type="ECO:0000259" key="1">
    <source>
        <dbReference type="Pfam" id="PF02625"/>
    </source>
</evidence>
<dbReference type="InterPro" id="IPR003777">
    <property type="entry name" value="XdhC_CoxI"/>
</dbReference>
<accession>A0A367LY89</accession>
<gene>
    <name evidence="2" type="ORF">DT376_36015</name>
</gene>
<dbReference type="PANTHER" id="PTHR30388:SF4">
    <property type="entry name" value="MOLYBDENUM COFACTOR INSERTION CHAPERONE PAOD"/>
    <property type="match status" value="1"/>
</dbReference>
<organism evidence="2 3">
    <name type="scientific">Pseudomonas aeruginosa</name>
    <dbReference type="NCBI Taxonomy" id="287"/>
    <lineage>
        <taxon>Bacteria</taxon>
        <taxon>Pseudomonadati</taxon>
        <taxon>Pseudomonadota</taxon>
        <taxon>Gammaproteobacteria</taxon>
        <taxon>Pseudomonadales</taxon>
        <taxon>Pseudomonadaceae</taxon>
        <taxon>Pseudomonas</taxon>
    </lineage>
</organism>
<evidence type="ECO:0000313" key="3">
    <source>
        <dbReference type="Proteomes" id="UP000253594"/>
    </source>
</evidence>
<reference evidence="2 3" key="1">
    <citation type="submission" date="2018-07" db="EMBL/GenBank/DDBJ databases">
        <title>Mechanisms of high-level aminoglycoside resistance among Gram-negative pathogens in Brazil.</title>
        <authorList>
            <person name="Ballaben A.S."/>
            <person name="Darini A.L.C."/>
            <person name="Doi Y."/>
        </authorList>
    </citation>
    <scope>NUCLEOTIDE SEQUENCE [LARGE SCALE GENOMIC DNA]</scope>
    <source>
        <strain evidence="2 3">B2-305</strain>
    </source>
</reference>
<dbReference type="EMBL" id="QORE01002354">
    <property type="protein sequence ID" value="RCI70165.1"/>
    <property type="molecule type" value="Genomic_DNA"/>
</dbReference>
<name>A0A367LY89_PSEAI</name>
<comment type="caution">
    <text evidence="2">The sequence shown here is derived from an EMBL/GenBank/DDBJ whole genome shotgun (WGS) entry which is preliminary data.</text>
</comment>